<gene>
    <name evidence="10" type="primary">mscS</name>
    <name evidence="10" type="ORF">ERS852498_00602</name>
    <name evidence="11" type="ORF">G5B05_08715</name>
</gene>
<evidence type="ECO:0000256" key="6">
    <source>
        <dbReference type="ARBA" id="ARBA00023136"/>
    </source>
</evidence>
<dbReference type="PROSITE" id="PS01246">
    <property type="entry name" value="UPF0003"/>
    <property type="match status" value="1"/>
</dbReference>
<dbReference type="Gene3D" id="2.30.30.60">
    <property type="match status" value="1"/>
</dbReference>
<dbReference type="InterPro" id="IPR006685">
    <property type="entry name" value="MscS_channel_2nd"/>
</dbReference>
<dbReference type="PANTHER" id="PTHR30221:SF1">
    <property type="entry name" value="SMALL-CONDUCTANCE MECHANOSENSITIVE CHANNEL"/>
    <property type="match status" value="1"/>
</dbReference>
<dbReference type="RefSeq" id="WP_055265441.1">
    <property type="nucleotide sequence ID" value="NZ_CABJFB010000002.1"/>
</dbReference>
<keyword evidence="3" id="KW-1003">Cell membrane</keyword>
<protein>
    <submittedName>
        <fullName evidence="11">Mechanosensitive ion channel family protein</fullName>
    </submittedName>
    <submittedName>
        <fullName evidence="10">Small-conductance mechanosensitive channel</fullName>
    </submittedName>
</protein>
<feature type="transmembrane region" description="Helical" evidence="7">
    <location>
        <begin position="61"/>
        <end position="88"/>
    </location>
</feature>
<dbReference type="InterPro" id="IPR023408">
    <property type="entry name" value="MscS_beta-dom_sf"/>
</dbReference>
<dbReference type="PANTHER" id="PTHR30221">
    <property type="entry name" value="SMALL-CONDUCTANCE MECHANOSENSITIVE CHANNEL"/>
    <property type="match status" value="1"/>
</dbReference>
<feature type="domain" description="Mechanosensitive ion channel MscS C-terminal" evidence="9">
    <location>
        <begin position="187"/>
        <end position="267"/>
    </location>
</feature>
<dbReference type="InterPro" id="IPR011066">
    <property type="entry name" value="MscS_channel_C_sf"/>
</dbReference>
<dbReference type="SUPFAM" id="SSF82689">
    <property type="entry name" value="Mechanosensitive channel protein MscS (YggB), C-terminal domain"/>
    <property type="match status" value="1"/>
</dbReference>
<dbReference type="EMBL" id="CZAL01000002">
    <property type="protein sequence ID" value="CUO83132.1"/>
    <property type="molecule type" value="Genomic_DNA"/>
</dbReference>
<dbReference type="InterPro" id="IPR010920">
    <property type="entry name" value="LSM_dom_sf"/>
</dbReference>
<proteinExistence type="inferred from homology"/>
<evidence type="ECO:0000256" key="5">
    <source>
        <dbReference type="ARBA" id="ARBA00022989"/>
    </source>
</evidence>
<sequence length="290" mass="32397">MVNLTAAERVYEYWIDKASSAADLVLKIVFAVILFLVARKLILWLCGLIRKNMRRFHTEEAVVSFTVSMVKYSLNTLLVLTIIVQLGIVSEASIAAAIASAGVAVSLALQGGLSNFAGGVMILLLKPFKVGDYIIFPGEGQEGTVKKIEMYYTTINSIDNRTIMIPNANLTNHTIINVTAMDRRKLEIKVGISYESDIKKAKDILRRLVEEEPHFQSEEQQFFVDELGESAITVGLRAWVATENYWPVKWKMNERIKEEFDAAGISIPYNQLDVHICPEPANKKAGKGDK</sequence>
<evidence type="ECO:0000256" key="2">
    <source>
        <dbReference type="ARBA" id="ARBA00008017"/>
    </source>
</evidence>
<dbReference type="EMBL" id="JAAITQ010000013">
    <property type="protein sequence ID" value="NSE16488.1"/>
    <property type="molecule type" value="Genomic_DNA"/>
</dbReference>
<dbReference type="InterPro" id="IPR006686">
    <property type="entry name" value="MscS_channel_CS"/>
</dbReference>
<comment type="similarity">
    <text evidence="2">Belongs to the MscS (TC 1.A.23) family.</text>
</comment>
<dbReference type="Pfam" id="PF21082">
    <property type="entry name" value="MS_channel_3rd"/>
    <property type="match status" value="1"/>
</dbReference>
<evidence type="ECO:0000256" key="3">
    <source>
        <dbReference type="ARBA" id="ARBA00022475"/>
    </source>
</evidence>
<evidence type="ECO:0000256" key="1">
    <source>
        <dbReference type="ARBA" id="ARBA00004651"/>
    </source>
</evidence>
<evidence type="ECO:0000313" key="11">
    <source>
        <dbReference type="EMBL" id="NSE16488.1"/>
    </source>
</evidence>
<dbReference type="Gene3D" id="3.30.70.100">
    <property type="match status" value="1"/>
</dbReference>
<dbReference type="Pfam" id="PF00924">
    <property type="entry name" value="MS_channel_2nd"/>
    <property type="match status" value="1"/>
</dbReference>
<keyword evidence="13" id="KW-1185">Reference proteome</keyword>
<feature type="transmembrane region" description="Helical" evidence="7">
    <location>
        <begin position="94"/>
        <end position="125"/>
    </location>
</feature>
<dbReference type="SUPFAM" id="SSF50182">
    <property type="entry name" value="Sm-like ribonucleoproteins"/>
    <property type="match status" value="1"/>
</dbReference>
<comment type="subcellular location">
    <subcellularLocation>
        <location evidence="1">Cell membrane</location>
        <topology evidence="1">Multi-pass membrane protein</topology>
    </subcellularLocation>
</comment>
<keyword evidence="4 7" id="KW-0812">Transmembrane</keyword>
<dbReference type="InterPro" id="IPR049278">
    <property type="entry name" value="MS_channel_C"/>
</dbReference>
<evidence type="ECO:0000313" key="12">
    <source>
        <dbReference type="Proteomes" id="UP000095709"/>
    </source>
</evidence>
<feature type="transmembrane region" description="Helical" evidence="7">
    <location>
        <begin position="24"/>
        <end position="49"/>
    </location>
</feature>
<accession>A0A174I7H2</accession>
<evidence type="ECO:0000313" key="13">
    <source>
        <dbReference type="Proteomes" id="UP000768180"/>
    </source>
</evidence>
<dbReference type="Gene3D" id="1.10.287.1260">
    <property type="match status" value="1"/>
</dbReference>
<evidence type="ECO:0000313" key="10">
    <source>
        <dbReference type="EMBL" id="CUO83132.1"/>
    </source>
</evidence>
<dbReference type="Proteomes" id="UP000095709">
    <property type="component" value="Unassembled WGS sequence"/>
</dbReference>
<reference evidence="11" key="3">
    <citation type="submission" date="2020-02" db="EMBL/GenBank/DDBJ databases">
        <authorList>
            <person name="Littmann E."/>
            <person name="Sorbara M."/>
        </authorList>
    </citation>
    <scope>NUCLEOTIDE SEQUENCE</scope>
    <source>
        <strain evidence="11">MSK.14.54</strain>
    </source>
</reference>
<evidence type="ECO:0000259" key="9">
    <source>
        <dbReference type="Pfam" id="PF21082"/>
    </source>
</evidence>
<feature type="domain" description="Mechanosensitive ion channel MscS" evidence="8">
    <location>
        <begin position="113"/>
        <end position="179"/>
    </location>
</feature>
<dbReference type="InterPro" id="IPR045275">
    <property type="entry name" value="MscS_archaea/bacteria_type"/>
</dbReference>
<name>A0A174I7H2_9FIRM</name>
<reference evidence="10 12" key="1">
    <citation type="submission" date="2015-09" db="EMBL/GenBank/DDBJ databases">
        <authorList>
            <consortium name="Pathogen Informatics"/>
        </authorList>
    </citation>
    <scope>NUCLEOTIDE SEQUENCE [LARGE SCALE GENOMIC DNA]</scope>
    <source>
        <strain evidence="10 12">2789STDY5834885</strain>
    </source>
</reference>
<evidence type="ECO:0000256" key="4">
    <source>
        <dbReference type="ARBA" id="ARBA00022692"/>
    </source>
</evidence>
<dbReference type="AlphaFoldDB" id="A0A174I7H2"/>
<organism evidence="10 12">
    <name type="scientific">Fusicatenibacter saccharivorans</name>
    <dbReference type="NCBI Taxonomy" id="1150298"/>
    <lineage>
        <taxon>Bacteria</taxon>
        <taxon>Bacillati</taxon>
        <taxon>Bacillota</taxon>
        <taxon>Clostridia</taxon>
        <taxon>Lachnospirales</taxon>
        <taxon>Lachnospiraceae</taxon>
        <taxon>Fusicatenibacter</taxon>
    </lineage>
</organism>
<keyword evidence="5 7" id="KW-1133">Transmembrane helix</keyword>
<dbReference type="GO" id="GO:0005886">
    <property type="term" value="C:plasma membrane"/>
    <property type="evidence" value="ECO:0007669"/>
    <property type="project" value="UniProtKB-SubCell"/>
</dbReference>
<evidence type="ECO:0000256" key="7">
    <source>
        <dbReference type="SAM" id="Phobius"/>
    </source>
</evidence>
<evidence type="ECO:0000259" key="8">
    <source>
        <dbReference type="Pfam" id="PF00924"/>
    </source>
</evidence>
<reference evidence="11 13" key="2">
    <citation type="journal article" date="2020" name="Cell Host Microbe">
        <title>Functional and Genomic Variation between Human-Derived Isolates of Lachnospiraceae Reveals Inter- and Intra-Species Diversity.</title>
        <authorList>
            <person name="Sorbara M.T."/>
            <person name="Littmann E.R."/>
            <person name="Fontana E."/>
            <person name="Moody T.U."/>
            <person name="Kohout C.E."/>
            <person name="Gjonbalaj M."/>
            <person name="Eaton V."/>
            <person name="Seok R."/>
            <person name="Leiner I.M."/>
            <person name="Pamer E.G."/>
        </authorList>
    </citation>
    <scope>NUCLEOTIDE SEQUENCE [LARGE SCALE GENOMIC DNA]</scope>
    <source>
        <strain evidence="11 13">MSK.14.54</strain>
    </source>
</reference>
<dbReference type="InterPro" id="IPR011014">
    <property type="entry name" value="MscS_channel_TM-2"/>
</dbReference>
<dbReference type="GO" id="GO:0008381">
    <property type="term" value="F:mechanosensitive monoatomic ion channel activity"/>
    <property type="evidence" value="ECO:0007669"/>
    <property type="project" value="InterPro"/>
</dbReference>
<keyword evidence="6 7" id="KW-0472">Membrane</keyword>
<dbReference type="SUPFAM" id="SSF82861">
    <property type="entry name" value="Mechanosensitive channel protein MscS (YggB), transmembrane region"/>
    <property type="match status" value="1"/>
</dbReference>
<dbReference type="Proteomes" id="UP000768180">
    <property type="component" value="Unassembled WGS sequence"/>
</dbReference>